<dbReference type="Pfam" id="PF14322">
    <property type="entry name" value="SusD-like_3"/>
    <property type="match status" value="1"/>
</dbReference>
<evidence type="ECO:0000313" key="8">
    <source>
        <dbReference type="EMBL" id="AZS29709.1"/>
    </source>
</evidence>
<proteinExistence type="inferred from homology"/>
<evidence type="ECO:0000256" key="1">
    <source>
        <dbReference type="ARBA" id="ARBA00004442"/>
    </source>
</evidence>
<dbReference type="KEGG" id="buy:D8S85_09220"/>
<feature type="domain" description="SusD-like N-terminal" evidence="7">
    <location>
        <begin position="25"/>
        <end position="210"/>
    </location>
</feature>
<keyword evidence="9" id="KW-1185">Reference proteome</keyword>
<dbReference type="SUPFAM" id="SSF48452">
    <property type="entry name" value="TPR-like"/>
    <property type="match status" value="1"/>
</dbReference>
<reference evidence="8 9" key="1">
    <citation type="submission" date="2018-10" db="EMBL/GenBank/DDBJ databases">
        <title>Butyricimonas faecalis sp. nov., isolated from human faeces and emended description of the genus Butyricimonas.</title>
        <authorList>
            <person name="Le Roy T."/>
            <person name="Van der Smissen P."/>
            <person name="Paquot A."/>
            <person name="Delzenne N."/>
            <person name="Muccioli G."/>
            <person name="Collet J.-F."/>
            <person name="Cani P.D."/>
        </authorList>
    </citation>
    <scope>NUCLEOTIDE SEQUENCE [LARGE SCALE GENOMIC DNA]</scope>
    <source>
        <strain evidence="8 9">H184</strain>
    </source>
</reference>
<dbReference type="AlphaFoldDB" id="A0A3S9VT92"/>
<evidence type="ECO:0000313" key="9">
    <source>
        <dbReference type="Proteomes" id="UP000270673"/>
    </source>
</evidence>
<dbReference type="InterPro" id="IPR033985">
    <property type="entry name" value="SusD-like_N"/>
</dbReference>
<evidence type="ECO:0000256" key="2">
    <source>
        <dbReference type="ARBA" id="ARBA00006275"/>
    </source>
</evidence>
<dbReference type="PROSITE" id="PS51257">
    <property type="entry name" value="PROKAR_LIPOPROTEIN"/>
    <property type="match status" value="1"/>
</dbReference>
<organism evidence="8 9">
    <name type="scientific">Butyricimonas faecalis</name>
    <dbReference type="NCBI Taxonomy" id="2093856"/>
    <lineage>
        <taxon>Bacteria</taxon>
        <taxon>Pseudomonadati</taxon>
        <taxon>Bacteroidota</taxon>
        <taxon>Bacteroidia</taxon>
        <taxon>Bacteroidales</taxon>
        <taxon>Odoribacteraceae</taxon>
        <taxon>Butyricimonas</taxon>
    </lineage>
</organism>
<dbReference type="InterPro" id="IPR012944">
    <property type="entry name" value="SusD_RagB_dom"/>
</dbReference>
<keyword evidence="3" id="KW-0732">Signal</keyword>
<evidence type="ECO:0000256" key="3">
    <source>
        <dbReference type="ARBA" id="ARBA00022729"/>
    </source>
</evidence>
<evidence type="ECO:0000256" key="5">
    <source>
        <dbReference type="ARBA" id="ARBA00023237"/>
    </source>
</evidence>
<comment type="subcellular location">
    <subcellularLocation>
        <location evidence="1">Cell outer membrane</location>
    </subcellularLocation>
</comment>
<dbReference type="OrthoDB" id="649940at2"/>
<evidence type="ECO:0000256" key="4">
    <source>
        <dbReference type="ARBA" id="ARBA00023136"/>
    </source>
</evidence>
<keyword evidence="4" id="KW-0472">Membrane</keyword>
<sequence length="502" mass="57085">MNLVRNIKSGLIVGVMLLLVSCNSWLEVDPDDRIMDNSLFKDREGFLAALNGVYSEMNDPKLYGANLTMGMLDVMAQYYNCNFTDHDYSVYANYSYTQKGFKSTLDNIWSGLYSMIANCNAILAHCGDGNPVLSDTYYRLVKGEALGLRAMMHLDLVRMFGPVYSEENKEIKCIPYMTKADRGVQPLLSADSVIYYVIKDLEIASSLLSTVDPVITEGARNHDSEKGTNDLYYRQYRMNYFAVNALMARAYLWIGNTQKAGECARTVIAKVSNEDKPLFPLVNVDYMTKNSPDGVFYPEVLFSLYNTSRESKVYKTFFDPSLSVVKMLTMSGNLSTGRVNGTYDDKDDYRYRMWASTISNSKEVTYLNKYKDETEADSAYHYRYMIPLVRVSELYLIAAECETDVPTALEKYFNKLRFARNCVNQNASSVEELKGLIRSEYVREFIGEGQLFFYYKRNGLQTIPDGATTSGTMNMQLENYVFPLPDSETSQRAGSQDNVSQE</sequence>
<dbReference type="InterPro" id="IPR011990">
    <property type="entry name" value="TPR-like_helical_dom_sf"/>
</dbReference>
<keyword evidence="5" id="KW-0998">Cell outer membrane</keyword>
<dbReference type="Proteomes" id="UP000270673">
    <property type="component" value="Chromosome"/>
</dbReference>
<evidence type="ECO:0000259" key="7">
    <source>
        <dbReference type="Pfam" id="PF14322"/>
    </source>
</evidence>
<gene>
    <name evidence="8" type="ORF">D8S85_09220</name>
</gene>
<feature type="domain" description="RagB/SusD" evidence="6">
    <location>
        <begin position="359"/>
        <end position="467"/>
    </location>
</feature>
<dbReference type="GO" id="GO:0009279">
    <property type="term" value="C:cell outer membrane"/>
    <property type="evidence" value="ECO:0007669"/>
    <property type="project" value="UniProtKB-SubCell"/>
</dbReference>
<comment type="similarity">
    <text evidence="2">Belongs to the SusD family.</text>
</comment>
<protein>
    <submittedName>
        <fullName evidence="8">RagB/SusD family nutrient uptake outer membrane protein</fullName>
    </submittedName>
</protein>
<dbReference type="Pfam" id="PF07980">
    <property type="entry name" value="SusD_RagB"/>
    <property type="match status" value="1"/>
</dbReference>
<evidence type="ECO:0000259" key="6">
    <source>
        <dbReference type="Pfam" id="PF07980"/>
    </source>
</evidence>
<dbReference type="RefSeq" id="WP_106480443.1">
    <property type="nucleotide sequence ID" value="NZ_CP032819.1"/>
</dbReference>
<dbReference type="Gene3D" id="1.25.40.390">
    <property type="match status" value="1"/>
</dbReference>
<dbReference type="EMBL" id="CP032819">
    <property type="protein sequence ID" value="AZS29709.1"/>
    <property type="molecule type" value="Genomic_DNA"/>
</dbReference>
<name>A0A3S9VT92_9BACT</name>
<accession>A0A3S9VT92</accession>